<reference evidence="2" key="1">
    <citation type="journal article" date="2023" name="Mol. Phylogenet. Evol.">
        <title>Genome-scale phylogeny and comparative genomics of the fungal order Sordariales.</title>
        <authorList>
            <person name="Hensen N."/>
            <person name="Bonometti L."/>
            <person name="Westerberg I."/>
            <person name="Brannstrom I.O."/>
            <person name="Guillou S."/>
            <person name="Cros-Aarteil S."/>
            <person name="Calhoun S."/>
            <person name="Haridas S."/>
            <person name="Kuo A."/>
            <person name="Mondo S."/>
            <person name="Pangilinan J."/>
            <person name="Riley R."/>
            <person name="LaButti K."/>
            <person name="Andreopoulos B."/>
            <person name="Lipzen A."/>
            <person name="Chen C."/>
            <person name="Yan M."/>
            <person name="Daum C."/>
            <person name="Ng V."/>
            <person name="Clum A."/>
            <person name="Steindorff A."/>
            <person name="Ohm R.A."/>
            <person name="Martin F."/>
            <person name="Silar P."/>
            <person name="Natvig D.O."/>
            <person name="Lalanne C."/>
            <person name="Gautier V."/>
            <person name="Ament-Velasquez S.L."/>
            <person name="Kruys A."/>
            <person name="Hutchinson M.I."/>
            <person name="Powell A.J."/>
            <person name="Barry K."/>
            <person name="Miller A.N."/>
            <person name="Grigoriev I.V."/>
            <person name="Debuchy R."/>
            <person name="Gladieux P."/>
            <person name="Hiltunen Thoren M."/>
            <person name="Johannesson H."/>
        </authorList>
    </citation>
    <scope>NUCLEOTIDE SEQUENCE</scope>
    <source>
        <strain evidence="2">PSN293</strain>
    </source>
</reference>
<feature type="transmembrane region" description="Helical" evidence="1">
    <location>
        <begin position="6"/>
        <end position="25"/>
    </location>
</feature>
<protein>
    <submittedName>
        <fullName evidence="2">Uncharacterized protein</fullName>
    </submittedName>
</protein>
<keyword evidence="1" id="KW-0472">Membrane</keyword>
<keyword evidence="1" id="KW-0812">Transmembrane</keyword>
<dbReference type="Proteomes" id="UP001301769">
    <property type="component" value="Unassembled WGS sequence"/>
</dbReference>
<dbReference type="AlphaFoldDB" id="A0AAN6Y089"/>
<keyword evidence="3" id="KW-1185">Reference proteome</keyword>
<evidence type="ECO:0000313" key="3">
    <source>
        <dbReference type="Proteomes" id="UP001301769"/>
    </source>
</evidence>
<comment type="caution">
    <text evidence="2">The sequence shown here is derived from an EMBL/GenBank/DDBJ whole genome shotgun (WGS) entry which is preliminary data.</text>
</comment>
<evidence type="ECO:0000313" key="2">
    <source>
        <dbReference type="EMBL" id="KAK4209863.1"/>
    </source>
</evidence>
<name>A0AAN6Y089_9PEZI</name>
<evidence type="ECO:0000256" key="1">
    <source>
        <dbReference type="SAM" id="Phobius"/>
    </source>
</evidence>
<sequence>MRPTHTALILILHFFAIFWYLLDLANSRGRCSRLYGYPYGIAKPDSCFDPASHTGDVRGTRTSRCLSVTASAKNHTTRPNRSLKGAQITEVTRTFCNSMVIYPSAHRRYSLLISLTVRPYLVAEQDITLGVRANWKASILYNRYLRDLQVLFLPY</sequence>
<organism evidence="2 3">
    <name type="scientific">Rhypophila decipiens</name>
    <dbReference type="NCBI Taxonomy" id="261697"/>
    <lineage>
        <taxon>Eukaryota</taxon>
        <taxon>Fungi</taxon>
        <taxon>Dikarya</taxon>
        <taxon>Ascomycota</taxon>
        <taxon>Pezizomycotina</taxon>
        <taxon>Sordariomycetes</taxon>
        <taxon>Sordariomycetidae</taxon>
        <taxon>Sordariales</taxon>
        <taxon>Naviculisporaceae</taxon>
        <taxon>Rhypophila</taxon>
    </lineage>
</organism>
<keyword evidence="1" id="KW-1133">Transmembrane helix</keyword>
<dbReference type="EMBL" id="MU858191">
    <property type="protein sequence ID" value="KAK4209863.1"/>
    <property type="molecule type" value="Genomic_DNA"/>
</dbReference>
<accession>A0AAN6Y089</accession>
<proteinExistence type="predicted"/>
<reference evidence="2" key="2">
    <citation type="submission" date="2023-05" db="EMBL/GenBank/DDBJ databases">
        <authorList>
            <consortium name="Lawrence Berkeley National Laboratory"/>
            <person name="Steindorff A."/>
            <person name="Hensen N."/>
            <person name="Bonometti L."/>
            <person name="Westerberg I."/>
            <person name="Brannstrom I.O."/>
            <person name="Guillou S."/>
            <person name="Cros-Aarteil S."/>
            <person name="Calhoun S."/>
            <person name="Haridas S."/>
            <person name="Kuo A."/>
            <person name="Mondo S."/>
            <person name="Pangilinan J."/>
            <person name="Riley R."/>
            <person name="Labutti K."/>
            <person name="Andreopoulos B."/>
            <person name="Lipzen A."/>
            <person name="Chen C."/>
            <person name="Yanf M."/>
            <person name="Daum C."/>
            <person name="Ng V."/>
            <person name="Clum A."/>
            <person name="Ohm R."/>
            <person name="Martin F."/>
            <person name="Silar P."/>
            <person name="Natvig D."/>
            <person name="Lalanne C."/>
            <person name="Gautier V."/>
            <person name="Ament-Velasquez S.L."/>
            <person name="Kruys A."/>
            <person name="Hutchinson M.I."/>
            <person name="Powell A.J."/>
            <person name="Barry K."/>
            <person name="Miller A.N."/>
            <person name="Grigoriev I.V."/>
            <person name="Debuchy R."/>
            <person name="Gladieux P."/>
            <person name="Thoren M.H."/>
            <person name="Johannesson H."/>
        </authorList>
    </citation>
    <scope>NUCLEOTIDE SEQUENCE</scope>
    <source>
        <strain evidence="2">PSN293</strain>
    </source>
</reference>
<gene>
    <name evidence="2" type="ORF">QBC37DRAFT_44383</name>
</gene>